<evidence type="ECO:0000313" key="5">
    <source>
        <dbReference type="Proteomes" id="UP000095743"/>
    </source>
</evidence>
<dbReference type="Pfam" id="PF04412">
    <property type="entry name" value="AcnX"/>
    <property type="match status" value="1"/>
</dbReference>
<dbReference type="GO" id="GO:0016829">
    <property type="term" value="F:lyase activity"/>
    <property type="evidence" value="ECO:0007669"/>
    <property type="project" value="UniProtKB-KW"/>
</dbReference>
<keyword evidence="5" id="KW-1185">Reference proteome</keyword>
<evidence type="ECO:0000256" key="1">
    <source>
        <dbReference type="ARBA" id="ARBA00023004"/>
    </source>
</evidence>
<accession>A0A1D8GIU8</accession>
<dbReference type="RefSeq" id="WP_069978013.1">
    <property type="nucleotide sequence ID" value="NZ_CP017269.1"/>
</dbReference>
<proteinExistence type="predicted"/>
<reference evidence="4 5" key="1">
    <citation type="submission" date="2016-09" db="EMBL/GenBank/DDBJ databases">
        <title>Genomic analysis reveals versatility of anaerobic energy metabolism of Geosporobacter ferrireducens IRF9 of phylum Firmicutes.</title>
        <authorList>
            <person name="Kim S.-J."/>
        </authorList>
    </citation>
    <scope>NUCLEOTIDE SEQUENCE [LARGE SCALE GENOMIC DNA]</scope>
    <source>
        <strain evidence="4 5">IRF9</strain>
    </source>
</reference>
<evidence type="ECO:0000256" key="2">
    <source>
        <dbReference type="ARBA" id="ARBA00023239"/>
    </source>
</evidence>
<dbReference type="AlphaFoldDB" id="A0A1D8GIU8"/>
<protein>
    <recommendedName>
        <fullName evidence="3">Phosphomevalonate dehydratase large subunit-like domain-containing protein</fullName>
    </recommendedName>
</protein>
<organism evidence="4 5">
    <name type="scientific">Geosporobacter ferrireducens</name>
    <dbReference type="NCBI Taxonomy" id="1424294"/>
    <lineage>
        <taxon>Bacteria</taxon>
        <taxon>Bacillati</taxon>
        <taxon>Bacillota</taxon>
        <taxon>Clostridia</taxon>
        <taxon>Peptostreptococcales</taxon>
        <taxon>Thermotaleaceae</taxon>
        <taxon>Geosporobacter</taxon>
    </lineage>
</organism>
<dbReference type="OrthoDB" id="1550274at2"/>
<name>A0A1D8GIU8_9FIRM</name>
<evidence type="ECO:0000259" key="3">
    <source>
        <dbReference type="Pfam" id="PF04412"/>
    </source>
</evidence>
<keyword evidence="1" id="KW-0408">Iron</keyword>
<dbReference type="PANTHER" id="PTHR36577:SF3">
    <property type="entry name" value="DUF521 DOMAIN PROTEIN (AFU_ORTHOLOGUE AFUA_6G00490)"/>
    <property type="match status" value="1"/>
</dbReference>
<gene>
    <name evidence="4" type="ORF">Gferi_15445</name>
</gene>
<dbReference type="Proteomes" id="UP000095743">
    <property type="component" value="Chromosome"/>
</dbReference>
<dbReference type="STRING" id="1424294.Gferi_15445"/>
<feature type="domain" description="Phosphomevalonate dehydratase large subunit-like" evidence="3">
    <location>
        <begin position="3"/>
        <end position="416"/>
    </location>
</feature>
<keyword evidence="2" id="KW-0456">Lyase</keyword>
<dbReference type="PANTHER" id="PTHR36577">
    <property type="entry name" value="DUF521 DOMAIN PROTEIN (AFU_ORTHOLOGUE AFUA_6G00490)"/>
    <property type="match status" value="1"/>
</dbReference>
<dbReference type="KEGG" id="gfe:Gferi_15445"/>
<evidence type="ECO:0000313" key="4">
    <source>
        <dbReference type="EMBL" id="AOT70826.1"/>
    </source>
</evidence>
<sequence>MVKLTDYEQRMLNGEMGEFKQKALEFIVKYANVLGAEELCEVTRATLFIGAQHYLDCFETGDYDEIFSKFYFSSDKKVKIEQFSENCICQTCAAACDLHDYKTTHLSKEFFDKNNRFLQITKEVGVNIVNSCTPYYIGWIPLMGEHFVTTESSNVVMSNSVFGAYGNADGIEASVCSAITGRTPLWGNHVKENRYGTVVFNIQCNADTVYDWDIIGYTIGRVLPPHEKPIINGNFKRPDIDKLRQCFSTLATTSAAEICHVVGITPEAPTLESALGGKVPIKIVDITEKEYKTSVKMICDPGSGEIDYVSIGCPHLSLNELRDIALYMENKKVKENVELLIWTDYAIKEMANVNGYTKVIEDTGGYVLTSSCPVVMREESHKHAKAMVINGAKQAHAIKPQTRAKVYFGDIYKCIDAAISGRWEGEHE</sequence>
<dbReference type="InterPro" id="IPR007506">
    <property type="entry name" value="PMDh-L-like_dom"/>
</dbReference>
<dbReference type="EMBL" id="CP017269">
    <property type="protein sequence ID" value="AOT70826.1"/>
    <property type="molecule type" value="Genomic_DNA"/>
</dbReference>